<gene>
    <name evidence="2" type="ORF">IEC33019_0149</name>
</gene>
<evidence type="ECO:0000313" key="2">
    <source>
        <dbReference type="EMBL" id="ANY85762.1"/>
    </source>
</evidence>
<name>A0A1B2F0S1_PSEPU</name>
<proteinExistence type="predicted"/>
<feature type="signal peptide" evidence="1">
    <location>
        <begin position="1"/>
        <end position="22"/>
    </location>
</feature>
<reference evidence="2" key="1">
    <citation type="submission" date="2016-07" db="EMBL/GenBank/DDBJ databases">
        <title>New class B carbapenemase carried by novel plasmid in Pseudomonas putida enviromental strain in eastern Amazonia.</title>
        <authorList>
            <person name="Souza C.O."/>
            <person name="Lima K.V."/>
            <person name="Brasiliense D.M."/>
            <person name="Perez-Chaparro P.J."/>
            <person name="Mamizuka E.M."/>
            <person name="Lima M.O."/>
            <person name="Lima L.N."/>
            <person name="McCulloch J.A."/>
        </authorList>
    </citation>
    <scope>NUCLEOTIDE SEQUENCE [LARGE SCALE GENOMIC DNA]</scope>
    <source>
        <strain evidence="2">IEC33019</strain>
    </source>
</reference>
<protein>
    <submittedName>
        <fullName evidence="2">Uncharacterized protein</fullName>
    </submittedName>
</protein>
<keyword evidence="1" id="KW-0732">Signal</keyword>
<organism evidence="2">
    <name type="scientific">Pseudomonas putida</name>
    <name type="common">Arthrobacter siderocapsulatus</name>
    <dbReference type="NCBI Taxonomy" id="303"/>
    <lineage>
        <taxon>Bacteria</taxon>
        <taxon>Pseudomonadati</taxon>
        <taxon>Pseudomonadota</taxon>
        <taxon>Gammaproteobacteria</taxon>
        <taxon>Pseudomonadales</taxon>
        <taxon>Pseudomonadaceae</taxon>
        <taxon>Pseudomonas</taxon>
    </lineage>
</organism>
<accession>A0A1B2F0S1</accession>
<feature type="chain" id="PRO_5008536637" evidence="1">
    <location>
        <begin position="23"/>
        <end position="131"/>
    </location>
</feature>
<evidence type="ECO:0000256" key="1">
    <source>
        <dbReference type="SAM" id="SignalP"/>
    </source>
</evidence>
<dbReference type="RefSeq" id="WP_070091380.1">
    <property type="nucleotide sequence ID" value="NZ_CP016634.1"/>
</dbReference>
<dbReference type="AlphaFoldDB" id="A0A1B2F0S1"/>
<dbReference type="EMBL" id="CP016634">
    <property type="protein sequence ID" value="ANY85762.1"/>
    <property type="molecule type" value="Genomic_DNA"/>
</dbReference>
<sequence length="131" mass="14454">MKAMKGLAVFAMVLAMQTTAMAKERVFTAHVAADGTLLRQSPNWITDIKHQPQPNYFSLYKLTLNKQVVRQDPGFCTVSAIDASSYDRQLYGQAKVTGKPLAEKVGVMTQLVDKKGPSGDNALEFLLMCTR</sequence>